<name>A0A835HKA0_9MAGN</name>
<feature type="region of interest" description="Disordered" evidence="1">
    <location>
        <begin position="107"/>
        <end position="127"/>
    </location>
</feature>
<evidence type="ECO:0000313" key="3">
    <source>
        <dbReference type="Proteomes" id="UP000631114"/>
    </source>
</evidence>
<dbReference type="EMBL" id="JADFTS010000007">
    <property type="protein sequence ID" value="KAF9598423.1"/>
    <property type="molecule type" value="Genomic_DNA"/>
</dbReference>
<comment type="caution">
    <text evidence="2">The sequence shown here is derived from an EMBL/GenBank/DDBJ whole genome shotgun (WGS) entry which is preliminary data.</text>
</comment>
<dbReference type="Proteomes" id="UP000631114">
    <property type="component" value="Unassembled WGS sequence"/>
</dbReference>
<evidence type="ECO:0000256" key="1">
    <source>
        <dbReference type="SAM" id="MobiDB-lite"/>
    </source>
</evidence>
<evidence type="ECO:0000313" key="2">
    <source>
        <dbReference type="EMBL" id="KAF9598423.1"/>
    </source>
</evidence>
<gene>
    <name evidence="2" type="ORF">IFM89_027856</name>
</gene>
<proteinExistence type="predicted"/>
<sequence>MVSELGSTDLDVLKDFGIAYKEIIWQISLADDSKVEEKMEDIEVVTKNATLSVISGNGDDANVVPMVRYMNPVSTRNNSQSNGVAEEEILSVFRSVRYGEVANRHGRHGLTRTAGKKDWSTNRGFQH</sequence>
<accession>A0A835HKA0</accession>
<reference evidence="2 3" key="1">
    <citation type="submission" date="2020-10" db="EMBL/GenBank/DDBJ databases">
        <title>The Coptis chinensis genome and diversification of protoberbering-type alkaloids.</title>
        <authorList>
            <person name="Wang B."/>
            <person name="Shu S."/>
            <person name="Song C."/>
            <person name="Liu Y."/>
        </authorList>
    </citation>
    <scope>NUCLEOTIDE SEQUENCE [LARGE SCALE GENOMIC DNA]</scope>
    <source>
        <strain evidence="2">HL-2020</strain>
        <tissue evidence="2">Leaf</tissue>
    </source>
</reference>
<organism evidence="2 3">
    <name type="scientific">Coptis chinensis</name>
    <dbReference type="NCBI Taxonomy" id="261450"/>
    <lineage>
        <taxon>Eukaryota</taxon>
        <taxon>Viridiplantae</taxon>
        <taxon>Streptophyta</taxon>
        <taxon>Embryophyta</taxon>
        <taxon>Tracheophyta</taxon>
        <taxon>Spermatophyta</taxon>
        <taxon>Magnoliopsida</taxon>
        <taxon>Ranunculales</taxon>
        <taxon>Ranunculaceae</taxon>
        <taxon>Coptidoideae</taxon>
        <taxon>Coptis</taxon>
    </lineage>
</organism>
<keyword evidence="3" id="KW-1185">Reference proteome</keyword>
<protein>
    <submittedName>
        <fullName evidence="2">Uncharacterized protein</fullName>
    </submittedName>
</protein>
<dbReference type="AlphaFoldDB" id="A0A835HKA0"/>